<name>A0A0A9BE36_ARUDO</name>
<dbReference type="AlphaFoldDB" id="A0A0A9BE36"/>
<sequence length="22" mass="2483">MGWLHPLPFGVLLAIHRGEELP</sequence>
<dbReference type="EMBL" id="GBRH01235671">
    <property type="protein sequence ID" value="JAD62224.1"/>
    <property type="molecule type" value="Transcribed_RNA"/>
</dbReference>
<organism evidence="1">
    <name type="scientific">Arundo donax</name>
    <name type="common">Giant reed</name>
    <name type="synonym">Donax arundinaceus</name>
    <dbReference type="NCBI Taxonomy" id="35708"/>
    <lineage>
        <taxon>Eukaryota</taxon>
        <taxon>Viridiplantae</taxon>
        <taxon>Streptophyta</taxon>
        <taxon>Embryophyta</taxon>
        <taxon>Tracheophyta</taxon>
        <taxon>Spermatophyta</taxon>
        <taxon>Magnoliopsida</taxon>
        <taxon>Liliopsida</taxon>
        <taxon>Poales</taxon>
        <taxon>Poaceae</taxon>
        <taxon>PACMAD clade</taxon>
        <taxon>Arundinoideae</taxon>
        <taxon>Arundineae</taxon>
        <taxon>Arundo</taxon>
    </lineage>
</organism>
<accession>A0A0A9BE36</accession>
<proteinExistence type="predicted"/>
<evidence type="ECO:0000313" key="1">
    <source>
        <dbReference type="EMBL" id="JAD62224.1"/>
    </source>
</evidence>
<reference evidence="1" key="1">
    <citation type="submission" date="2014-09" db="EMBL/GenBank/DDBJ databases">
        <authorList>
            <person name="Magalhaes I.L.F."/>
            <person name="Oliveira U."/>
            <person name="Santos F.R."/>
            <person name="Vidigal T.H.D.A."/>
            <person name="Brescovit A.D."/>
            <person name="Santos A.J."/>
        </authorList>
    </citation>
    <scope>NUCLEOTIDE SEQUENCE</scope>
    <source>
        <tissue evidence="1">Shoot tissue taken approximately 20 cm above the soil surface</tissue>
    </source>
</reference>
<reference evidence="1" key="2">
    <citation type="journal article" date="2015" name="Data Brief">
        <title>Shoot transcriptome of the giant reed, Arundo donax.</title>
        <authorList>
            <person name="Barrero R.A."/>
            <person name="Guerrero F.D."/>
            <person name="Moolhuijzen P."/>
            <person name="Goolsby J.A."/>
            <person name="Tidwell J."/>
            <person name="Bellgard S.E."/>
            <person name="Bellgard M.I."/>
        </authorList>
    </citation>
    <scope>NUCLEOTIDE SEQUENCE</scope>
    <source>
        <tissue evidence="1">Shoot tissue taken approximately 20 cm above the soil surface</tissue>
    </source>
</reference>
<protein>
    <submittedName>
        <fullName evidence="1">Uncharacterized protein</fullName>
    </submittedName>
</protein>